<dbReference type="OrthoDB" id="19923at2759"/>
<protein>
    <submittedName>
        <fullName evidence="2">Uncharacterized protein</fullName>
    </submittedName>
</protein>
<keyword evidence="3" id="KW-1185">Reference proteome</keyword>
<proteinExistence type="predicted"/>
<dbReference type="EMBL" id="LJZO01000008">
    <property type="protein sequence ID" value="ROW00692.1"/>
    <property type="molecule type" value="Genomic_DNA"/>
</dbReference>
<dbReference type="STRING" id="252740.A0A423WBF7"/>
<comment type="caution">
    <text evidence="2">The sequence shown here is derived from an EMBL/GenBank/DDBJ whole genome shotgun (WGS) entry which is preliminary data.</text>
</comment>
<feature type="compositionally biased region" description="Basic and acidic residues" evidence="1">
    <location>
        <begin position="493"/>
        <end position="507"/>
    </location>
</feature>
<organism evidence="2 3">
    <name type="scientific">Cytospora chrysosperma</name>
    <name type="common">Cytospora canker fungus</name>
    <name type="synonym">Sphaeria chrysosperma</name>
    <dbReference type="NCBI Taxonomy" id="252740"/>
    <lineage>
        <taxon>Eukaryota</taxon>
        <taxon>Fungi</taxon>
        <taxon>Dikarya</taxon>
        <taxon>Ascomycota</taxon>
        <taxon>Pezizomycotina</taxon>
        <taxon>Sordariomycetes</taxon>
        <taxon>Sordariomycetidae</taxon>
        <taxon>Diaporthales</taxon>
        <taxon>Cytosporaceae</taxon>
        <taxon>Cytospora</taxon>
    </lineage>
</organism>
<feature type="compositionally biased region" description="Acidic residues" evidence="1">
    <location>
        <begin position="299"/>
        <end position="313"/>
    </location>
</feature>
<evidence type="ECO:0000313" key="3">
    <source>
        <dbReference type="Proteomes" id="UP000284375"/>
    </source>
</evidence>
<name>A0A423WBF7_CYTCH</name>
<feature type="region of interest" description="Disordered" evidence="1">
    <location>
        <begin position="290"/>
        <end position="336"/>
    </location>
</feature>
<reference evidence="2 3" key="1">
    <citation type="submission" date="2015-09" db="EMBL/GenBank/DDBJ databases">
        <title>Host preference determinants of Valsa canker pathogens revealed by comparative genomics.</title>
        <authorList>
            <person name="Yin Z."/>
            <person name="Huang L."/>
        </authorList>
    </citation>
    <scope>NUCLEOTIDE SEQUENCE [LARGE SCALE GENOMIC DNA]</scope>
    <source>
        <strain evidence="2 3">YSFL</strain>
    </source>
</reference>
<evidence type="ECO:0000313" key="2">
    <source>
        <dbReference type="EMBL" id="ROW00692.1"/>
    </source>
</evidence>
<dbReference type="Proteomes" id="UP000284375">
    <property type="component" value="Unassembled WGS sequence"/>
</dbReference>
<sequence>MAAWMAVNLSAPNVPTKSLPDPKSSVGGVKMVKAQRKSGLPFGPVVRAKPHFRGSEGKSGYEVTFQAGDLDLKTLRIYGLPYREDWTIEQTPFVYLPKDIVLGRLLTEWTTMDAQQIQETTNVILDVEDDLDLDSDSDGGASTATFSDDYEVPYRDYFETYEQIVEKAYAELKRRETDKQQIIDAVKEQVTAELKLDQKVAAIQAREEEVRREQERLAKTEREPVDTGHRAPQRGSDHFVRQFMDRPRGTMDINDATEDVMIQDAIQRFAGPYHTDFEVMSYATEEATRAPASLLVDGDSSDDEDSDEMESDDTVTNHQAHDDEPSHSDVERSQPWKGPAHVGNCIELNPFYLRGSDAGQTWYHGANPVYIVEFEEGYNGEDSYEETPGSTCRGQYLLISKLWVDSEVLDKFGLKHSSCPPTYFYLNPALTWESIETLVNFTFYLREVETFRIFGQAKDPCFTGGRPPPPPLEFFAHSKLERQPSETAPPEPDVEHSKTDKAEEKQRTFGSSLVYPLSVLNFALHTIS</sequence>
<feature type="region of interest" description="Disordered" evidence="1">
    <location>
        <begin position="481"/>
        <end position="507"/>
    </location>
</feature>
<dbReference type="AlphaFoldDB" id="A0A423WBF7"/>
<feature type="region of interest" description="Disordered" evidence="1">
    <location>
        <begin position="215"/>
        <end position="235"/>
    </location>
</feature>
<evidence type="ECO:0000256" key="1">
    <source>
        <dbReference type="SAM" id="MobiDB-lite"/>
    </source>
</evidence>
<accession>A0A423WBF7</accession>
<feature type="compositionally biased region" description="Basic and acidic residues" evidence="1">
    <location>
        <begin position="319"/>
        <end position="334"/>
    </location>
</feature>
<gene>
    <name evidence="2" type="ORF">VSDG_03383</name>
</gene>